<dbReference type="Proteomes" id="UP001597205">
    <property type="component" value="Unassembled WGS sequence"/>
</dbReference>
<keyword evidence="4 8" id="KW-0479">Metal-binding</keyword>
<dbReference type="EC" id="3.1.30.-" evidence="8"/>
<proteinExistence type="inferred from homology"/>
<keyword evidence="3 8" id="KW-0540">Nuclease</keyword>
<evidence type="ECO:0000256" key="3">
    <source>
        <dbReference type="ARBA" id="ARBA00022722"/>
    </source>
</evidence>
<dbReference type="RefSeq" id="WP_380894737.1">
    <property type="nucleotide sequence ID" value="NZ_JBHTKY010000002.1"/>
</dbReference>
<keyword evidence="12" id="KW-1185">Reference proteome</keyword>
<evidence type="ECO:0000256" key="7">
    <source>
        <dbReference type="ARBA" id="ARBA00022842"/>
    </source>
</evidence>
<reference evidence="12" key="1">
    <citation type="journal article" date="2019" name="Int. J. Syst. Evol. Microbiol.">
        <title>The Global Catalogue of Microorganisms (GCM) 10K type strain sequencing project: providing services to taxonomists for standard genome sequencing and annotation.</title>
        <authorList>
            <consortium name="The Broad Institute Genomics Platform"/>
            <consortium name="The Broad Institute Genome Sequencing Center for Infectious Disease"/>
            <person name="Wu L."/>
            <person name="Ma J."/>
        </authorList>
    </citation>
    <scope>NUCLEOTIDE SEQUENCE [LARGE SCALE GENOMIC DNA]</scope>
    <source>
        <strain evidence="12">CCUG 52468</strain>
    </source>
</reference>
<name>A0ABW3RH18_9SPHI</name>
<dbReference type="InterPro" id="IPR001604">
    <property type="entry name" value="Endo_G_ENPP1-like_dom"/>
</dbReference>
<comment type="cofactor">
    <cofactor evidence="1 8">
        <name>Mg(2+)</name>
        <dbReference type="ChEBI" id="CHEBI:18420"/>
    </cofactor>
</comment>
<dbReference type="SMART" id="SM00477">
    <property type="entry name" value="NUC"/>
    <property type="match status" value="1"/>
</dbReference>
<keyword evidence="7" id="KW-0460">Magnesium</keyword>
<dbReference type="InterPro" id="IPR044929">
    <property type="entry name" value="DNA/RNA_non-sp_Endonuclease_sf"/>
</dbReference>
<evidence type="ECO:0000313" key="11">
    <source>
        <dbReference type="EMBL" id="MFD1164465.1"/>
    </source>
</evidence>
<dbReference type="InterPro" id="IPR020821">
    <property type="entry name" value="ENPP1-3/EXOG-like_nuc-like"/>
</dbReference>
<keyword evidence="5 8" id="KW-0255">Endonuclease</keyword>
<keyword evidence="6 8" id="KW-0378">Hydrolase</keyword>
<evidence type="ECO:0000256" key="6">
    <source>
        <dbReference type="ARBA" id="ARBA00022801"/>
    </source>
</evidence>
<protein>
    <recommendedName>
        <fullName evidence="8">Endonuclease</fullName>
        <ecNumber evidence="8">3.1.30.-</ecNumber>
    </recommendedName>
</protein>
<evidence type="ECO:0000313" key="12">
    <source>
        <dbReference type="Proteomes" id="UP001597205"/>
    </source>
</evidence>
<dbReference type="InterPro" id="IPR040255">
    <property type="entry name" value="Non-specific_endonuclease"/>
</dbReference>
<evidence type="ECO:0000259" key="10">
    <source>
        <dbReference type="SMART" id="SM00892"/>
    </source>
</evidence>
<comment type="similarity">
    <text evidence="2 8">Belongs to the DNA/RNA non-specific endonuclease family.</text>
</comment>
<dbReference type="SUPFAM" id="SSF54060">
    <property type="entry name" value="His-Me finger endonucleases"/>
    <property type="match status" value="1"/>
</dbReference>
<dbReference type="EMBL" id="JBHTKY010000002">
    <property type="protein sequence ID" value="MFD1164465.1"/>
    <property type="molecule type" value="Genomic_DNA"/>
</dbReference>
<dbReference type="InterPro" id="IPR018524">
    <property type="entry name" value="DNA/RNA_endonuclease_AS"/>
</dbReference>
<evidence type="ECO:0000256" key="4">
    <source>
        <dbReference type="ARBA" id="ARBA00022723"/>
    </source>
</evidence>
<dbReference type="Pfam" id="PF01223">
    <property type="entry name" value="Endonuclease_NS"/>
    <property type="match status" value="1"/>
</dbReference>
<dbReference type="PANTHER" id="PTHR13966:SF5">
    <property type="entry name" value="ENDONUCLEASE G, MITOCHONDRIAL"/>
    <property type="match status" value="1"/>
</dbReference>
<comment type="caution">
    <text evidence="11">The sequence shown here is derived from an EMBL/GenBank/DDBJ whole genome shotgun (WGS) entry which is preliminary data.</text>
</comment>
<evidence type="ECO:0000256" key="2">
    <source>
        <dbReference type="ARBA" id="ARBA00010052"/>
    </source>
</evidence>
<evidence type="ECO:0000256" key="1">
    <source>
        <dbReference type="ARBA" id="ARBA00001946"/>
    </source>
</evidence>
<dbReference type="PANTHER" id="PTHR13966">
    <property type="entry name" value="ENDONUCLEASE RELATED"/>
    <property type="match status" value="1"/>
</dbReference>
<sequence length="238" mass="27323">MELPIIANSSDLEYNFKMTPDRSKRNFAMLYDKKNRLALWVAYPLSRDYLGNQKRSNAWAFDPAFPNQFQPHLSKGFGRGFDRGHQIPSADRTRNRAENATTFYFTNMTAQASSMNQGVWAKLEIKVRNWAKSAGVDTMYVVTGAAIQTKTDSRIDYVNDNSGKQVAKPKYYYKALAMKRGKEYYTIGFKINNEPMNTQADPNSYRTTVSDLEKETGHTFFPGLSEDKKQTINNSVWR</sequence>
<evidence type="ECO:0000256" key="8">
    <source>
        <dbReference type="RuleBase" id="RU366055"/>
    </source>
</evidence>
<dbReference type="PROSITE" id="PS01070">
    <property type="entry name" value="NUCLEASE_NON_SPEC"/>
    <property type="match status" value="1"/>
</dbReference>
<dbReference type="GO" id="GO:0004519">
    <property type="term" value="F:endonuclease activity"/>
    <property type="evidence" value="ECO:0007669"/>
    <property type="project" value="UniProtKB-KW"/>
</dbReference>
<organism evidence="11 12">
    <name type="scientific">Sphingobacterium daejeonense</name>
    <dbReference type="NCBI Taxonomy" id="371142"/>
    <lineage>
        <taxon>Bacteria</taxon>
        <taxon>Pseudomonadati</taxon>
        <taxon>Bacteroidota</taxon>
        <taxon>Sphingobacteriia</taxon>
        <taxon>Sphingobacteriales</taxon>
        <taxon>Sphingobacteriaceae</taxon>
        <taxon>Sphingobacterium</taxon>
    </lineage>
</organism>
<evidence type="ECO:0000259" key="9">
    <source>
        <dbReference type="SMART" id="SM00477"/>
    </source>
</evidence>
<dbReference type="SMART" id="SM00892">
    <property type="entry name" value="Endonuclease_NS"/>
    <property type="match status" value="1"/>
</dbReference>
<accession>A0ABW3RH18</accession>
<feature type="domain" description="DNA/RNA non-specific endonuclease/pyrophosphatase/phosphodiesterase" evidence="10">
    <location>
        <begin position="23"/>
        <end position="227"/>
    </location>
</feature>
<dbReference type="Gene3D" id="3.40.570.10">
    <property type="entry name" value="Extracellular Endonuclease, subunit A"/>
    <property type="match status" value="1"/>
</dbReference>
<dbReference type="InterPro" id="IPR044925">
    <property type="entry name" value="His-Me_finger_sf"/>
</dbReference>
<feature type="domain" description="ENPP1-3/EXOG-like endonuclease/phosphodiesterase" evidence="9">
    <location>
        <begin position="24"/>
        <end position="227"/>
    </location>
</feature>
<evidence type="ECO:0000256" key="5">
    <source>
        <dbReference type="ARBA" id="ARBA00022759"/>
    </source>
</evidence>
<gene>
    <name evidence="11" type="ORF">ACFQ2C_02485</name>
</gene>